<sequence length="453" mass="45104">MSHKHSSSSTSAASDRDADEADFIVPAESIESTNIVETATTAASLIGTRPTQVHVNPRRVSGTPSISSTVSSSTVTPANVDAIRKDRDSMPPPSTPLRTVYAAPAIEHGGDPEVDPPSPTASTTSFFSSVSGAEHSAYETDAYVDALDGGASSRASVDTVLAVAVPVAESAAVAPENLESTQSTMTTSDVSTHRTTAVASSGSTEFDKSGLVGSDPIAASAIRNGTTNGAARTAKAPVAISEKAVLPKSRKGLKWKLILLAVILAIAIGVGVGVGVGVGTRRHKSNSTAAPGTSSSAASSASVATSSIGTLSSANSTIGASEIFTSAASSGAGSSTATTSSGVDASTTPASSASALSSSASSSTALSTFSTVTMTGSSAAGSVSSPLTTSRPSSDATTSSSRTVSLSVFRSTYTTTFPTTVAQTRTYLGFPFVTTVVVTTRAVQTATYTSTLS</sequence>
<reference evidence="2" key="1">
    <citation type="journal article" date="2024" name="Front. Bioeng. Biotechnol.">
        <title>Genome-scale model development and genomic sequencing of the oleaginous clade Lipomyces.</title>
        <authorList>
            <person name="Czajka J.J."/>
            <person name="Han Y."/>
            <person name="Kim J."/>
            <person name="Mondo S.J."/>
            <person name="Hofstad B.A."/>
            <person name="Robles A."/>
            <person name="Haridas S."/>
            <person name="Riley R."/>
            <person name="LaButti K."/>
            <person name="Pangilinan J."/>
            <person name="Andreopoulos W."/>
            <person name="Lipzen A."/>
            <person name="Yan J."/>
            <person name="Wang M."/>
            <person name="Ng V."/>
            <person name="Grigoriev I.V."/>
            <person name="Spatafora J.W."/>
            <person name="Magnuson J.K."/>
            <person name="Baker S.E."/>
            <person name="Pomraning K.R."/>
        </authorList>
    </citation>
    <scope>NUCLEOTIDE SEQUENCE [LARGE SCALE GENOMIC DNA]</scope>
    <source>
        <strain evidence="2">CBS 7786</strain>
    </source>
</reference>
<evidence type="ECO:0000313" key="2">
    <source>
        <dbReference type="Proteomes" id="UP001433508"/>
    </source>
</evidence>
<evidence type="ECO:0000313" key="1">
    <source>
        <dbReference type="EMBL" id="KAK9234469.1"/>
    </source>
</evidence>
<proteinExistence type="predicted"/>
<keyword evidence="2" id="KW-1185">Reference proteome</keyword>
<dbReference type="EMBL" id="MU971473">
    <property type="protein sequence ID" value="KAK9234469.1"/>
    <property type="molecule type" value="Genomic_DNA"/>
</dbReference>
<dbReference type="Proteomes" id="UP001433508">
    <property type="component" value="Unassembled WGS sequence"/>
</dbReference>
<protein>
    <submittedName>
        <fullName evidence="1">Uncharacterized protein</fullName>
    </submittedName>
</protein>
<accession>A0ACC3SS67</accession>
<gene>
    <name evidence="1" type="ORF">V1525DRAFT_412964</name>
</gene>
<organism evidence="1 2">
    <name type="scientific">Lipomyces kononenkoae</name>
    <name type="common">Yeast</name>
    <dbReference type="NCBI Taxonomy" id="34357"/>
    <lineage>
        <taxon>Eukaryota</taxon>
        <taxon>Fungi</taxon>
        <taxon>Dikarya</taxon>
        <taxon>Ascomycota</taxon>
        <taxon>Saccharomycotina</taxon>
        <taxon>Lipomycetes</taxon>
        <taxon>Lipomycetales</taxon>
        <taxon>Lipomycetaceae</taxon>
        <taxon>Lipomyces</taxon>
    </lineage>
</organism>
<comment type="caution">
    <text evidence="1">The sequence shown here is derived from an EMBL/GenBank/DDBJ whole genome shotgun (WGS) entry which is preliminary data.</text>
</comment>
<name>A0ACC3SS67_LIPKO</name>